<organism evidence="3 4">
    <name type="scientific">Photobacterium aphoticum</name>
    <dbReference type="NCBI Taxonomy" id="754436"/>
    <lineage>
        <taxon>Bacteria</taxon>
        <taxon>Pseudomonadati</taxon>
        <taxon>Pseudomonadota</taxon>
        <taxon>Gammaproteobacteria</taxon>
        <taxon>Vibrionales</taxon>
        <taxon>Vibrionaceae</taxon>
        <taxon>Photobacterium</taxon>
    </lineage>
</organism>
<dbReference type="InterPro" id="IPR011249">
    <property type="entry name" value="Metalloenz_LuxS/M16"/>
</dbReference>
<dbReference type="Proteomes" id="UP000029227">
    <property type="component" value="Unassembled WGS sequence"/>
</dbReference>
<keyword evidence="3" id="KW-0378">Hydrolase</keyword>
<dbReference type="eggNOG" id="COG1025">
    <property type="taxonomic scope" value="Bacteria"/>
</dbReference>
<dbReference type="InterPro" id="IPR054734">
    <property type="entry name" value="PqqF-like_C_4"/>
</dbReference>
<dbReference type="Pfam" id="PF22456">
    <property type="entry name" value="PqqF-like_C_4"/>
    <property type="match status" value="1"/>
</dbReference>
<gene>
    <name evidence="3" type="ORF">JCM19237_669</name>
</gene>
<dbReference type="EMBL" id="BBMN01000007">
    <property type="protein sequence ID" value="GAL05579.1"/>
    <property type="molecule type" value="Genomic_DNA"/>
</dbReference>
<dbReference type="GO" id="GO:0006508">
    <property type="term" value="P:proteolysis"/>
    <property type="evidence" value="ECO:0007669"/>
    <property type="project" value="UniProtKB-KW"/>
</dbReference>
<dbReference type="SUPFAM" id="SSF63411">
    <property type="entry name" value="LuxS/MPP-like metallohydrolase"/>
    <property type="match status" value="1"/>
</dbReference>
<accession>A0A090QUQ8</accession>
<dbReference type="EC" id="3.4.24.55" evidence="3"/>
<dbReference type="AlphaFoldDB" id="A0A090QUQ8"/>
<reference evidence="3 4" key="1">
    <citation type="journal article" date="2014" name="Genome Announc.">
        <title>Draft Genome Sequences of Two Vibrionaceae Species, Vibrio ponticus C121 and Photobacterium aphoticum C119, Isolated as Coral Reef Microbiota.</title>
        <authorList>
            <person name="Al-saari N."/>
            <person name="Meirelles P.M."/>
            <person name="Mino S."/>
            <person name="Suda W."/>
            <person name="Oshima K."/>
            <person name="Hattori M."/>
            <person name="Ohkuma M."/>
            <person name="Thompson F.L."/>
            <person name="Gomez-Gil B."/>
            <person name="Sawabe T."/>
            <person name="Sawabe T."/>
        </authorList>
    </citation>
    <scope>NUCLEOTIDE SEQUENCE [LARGE SCALE GENOMIC DNA]</scope>
    <source>
        <strain evidence="3 4">JCM 19237</strain>
    </source>
</reference>
<dbReference type="STRING" id="754436.JCM19237_669"/>
<comment type="caution">
    <text evidence="3">The sequence shown here is derived from an EMBL/GenBank/DDBJ whole genome shotgun (WGS) entry which is preliminary data.</text>
</comment>
<dbReference type="GO" id="GO:0004222">
    <property type="term" value="F:metalloendopeptidase activity"/>
    <property type="evidence" value="ECO:0007669"/>
    <property type="project" value="UniProtKB-EC"/>
</dbReference>
<sequence length="59" mass="6505">MAAPTQLLEAMDEFTNAFALVLLELNEAQWQASKQGLIAQIAEPDTNLRACSAFMGKHR</sequence>
<keyword evidence="3" id="KW-0645">Protease</keyword>
<name>A0A090QUQ8_9GAMM</name>
<evidence type="ECO:0000259" key="2">
    <source>
        <dbReference type="Pfam" id="PF22456"/>
    </source>
</evidence>
<protein>
    <submittedName>
        <fullName evidence="3">Protease III</fullName>
        <ecNumber evidence="3">3.4.24.55</ecNumber>
    </submittedName>
</protein>
<evidence type="ECO:0000313" key="4">
    <source>
        <dbReference type="Proteomes" id="UP000029227"/>
    </source>
</evidence>
<evidence type="ECO:0000313" key="3">
    <source>
        <dbReference type="EMBL" id="GAL05579.1"/>
    </source>
</evidence>
<keyword evidence="1" id="KW-0479">Metal-binding</keyword>
<proteinExistence type="predicted"/>
<evidence type="ECO:0000256" key="1">
    <source>
        <dbReference type="ARBA" id="ARBA00022723"/>
    </source>
</evidence>
<feature type="domain" description="Coenzyme PQQ synthesis protein F-like C-terminal lobe" evidence="2">
    <location>
        <begin position="2"/>
        <end position="50"/>
    </location>
</feature>
<dbReference type="GO" id="GO:0046872">
    <property type="term" value="F:metal ion binding"/>
    <property type="evidence" value="ECO:0007669"/>
    <property type="project" value="UniProtKB-KW"/>
</dbReference>